<dbReference type="PANTHER" id="PTHR13932">
    <property type="entry name" value="COPROPORPHYRINIGEN III OXIDASE"/>
    <property type="match status" value="1"/>
</dbReference>
<feature type="binding site" evidence="16">
    <location>
        <position position="110"/>
    </location>
    <ligand>
        <name>S-adenosyl-L-methionine</name>
        <dbReference type="ChEBI" id="CHEBI:59789"/>
        <label>1</label>
    </ligand>
</feature>
<accession>A0A3L7JF67</accession>
<evidence type="ECO:0000313" key="19">
    <source>
        <dbReference type="EMBL" id="RLQ89326.1"/>
    </source>
</evidence>
<dbReference type="PROSITE" id="PS51918">
    <property type="entry name" value="RADICAL_SAM"/>
    <property type="match status" value="1"/>
</dbReference>
<feature type="binding site" evidence="16">
    <location>
        <position position="53"/>
    </location>
    <ligand>
        <name>S-adenosyl-L-methionine</name>
        <dbReference type="ChEBI" id="CHEBI:59789"/>
        <label>1</label>
    </ligand>
</feature>
<keyword evidence="11 15" id="KW-0411">Iron-sulfur</keyword>
<dbReference type="PANTHER" id="PTHR13932:SF6">
    <property type="entry name" value="OXYGEN-INDEPENDENT COPROPORPHYRINOGEN III OXIDASE"/>
    <property type="match status" value="1"/>
</dbReference>
<sequence>MKRDIDKLLAIHGATTPRYTSYPTAPHFGADVGPSLVPELISACGHHNQTSVYLHIPYCDRLCWFCGCHTKQTKRYEPVQAYVETLVQEIEAFGERAGFRPVMSALHLGGGSPSLLKSEDMARIGEVVRRVFDVRDDAEIALEIDPSDVTDDTLDGLVALGLTRASIGVQDFDPDVQTAINRPQTYETTAAVADAVRKRTGCTLNIDALYGLPRQTSERLERTIEQVISLSPDRVALFGYAHVPWAKTHQRMIADSDLPGRHERLSQAAMAADQLRAAGYETIGFDHFAKPEDSLAVAARTGQLQRNFQGYTADAAPVLIGFGASAISQYPGGYIQNIVPTNNYRTAVANGEPTAARGYALTEDDRMRAFAIARLLCDFRLDFTALAEQFGSSVWPVAERVKQCVADDGFALASIEGWVLTIPDDARSFARIVASWLDAYRTEGETARYSQAV</sequence>
<proteinExistence type="inferred from homology"/>
<organism evidence="19 20">
    <name type="scientific">Notoacmeibacter ruber</name>
    <dbReference type="NCBI Taxonomy" id="2670375"/>
    <lineage>
        <taxon>Bacteria</taxon>
        <taxon>Pseudomonadati</taxon>
        <taxon>Pseudomonadota</taxon>
        <taxon>Alphaproteobacteria</taxon>
        <taxon>Hyphomicrobiales</taxon>
        <taxon>Notoacmeibacteraceae</taxon>
        <taxon>Notoacmeibacter</taxon>
    </lineage>
</organism>
<dbReference type="InterPro" id="IPR006638">
    <property type="entry name" value="Elp3/MiaA/NifB-like_rSAM"/>
</dbReference>
<evidence type="ECO:0000256" key="3">
    <source>
        <dbReference type="ARBA" id="ARBA00005493"/>
    </source>
</evidence>
<dbReference type="Pfam" id="PF04055">
    <property type="entry name" value="Radical_SAM"/>
    <property type="match status" value="1"/>
</dbReference>
<feature type="binding site" evidence="17">
    <location>
        <position position="66"/>
    </location>
    <ligand>
        <name>[4Fe-4S] cluster</name>
        <dbReference type="ChEBI" id="CHEBI:49883"/>
        <note>4Fe-4S-S-AdoMet</note>
    </ligand>
</feature>
<dbReference type="InterPro" id="IPR004558">
    <property type="entry name" value="Coprogen_oxidase_HemN"/>
</dbReference>
<name>A0A3L7JF67_9HYPH</name>
<evidence type="ECO:0000256" key="14">
    <source>
        <dbReference type="ARBA" id="ARBA00048321"/>
    </source>
</evidence>
<dbReference type="InterPro" id="IPR058240">
    <property type="entry name" value="rSAM_sf"/>
</dbReference>
<keyword evidence="12 15" id="KW-0627">Porphyrin biosynthesis</keyword>
<evidence type="ECO:0000256" key="2">
    <source>
        <dbReference type="ARBA" id="ARBA00004785"/>
    </source>
</evidence>
<feature type="binding site" evidence="16">
    <location>
        <position position="143"/>
    </location>
    <ligand>
        <name>S-adenosyl-L-methionine</name>
        <dbReference type="ChEBI" id="CHEBI:59789"/>
        <label>1</label>
    </ligand>
</feature>
<evidence type="ECO:0000256" key="8">
    <source>
        <dbReference type="ARBA" id="ARBA00022723"/>
    </source>
</evidence>
<dbReference type="SUPFAM" id="SSF102114">
    <property type="entry name" value="Radical SAM enzymes"/>
    <property type="match status" value="1"/>
</dbReference>
<dbReference type="NCBIfam" id="TIGR00538">
    <property type="entry name" value="hemN"/>
    <property type="match status" value="1"/>
</dbReference>
<comment type="pathway">
    <text evidence="2 15">Porphyrin-containing compound metabolism; protoporphyrin-IX biosynthesis; protoporphyrinogen-IX from coproporphyrinogen-III (AdoMet route): step 1/1.</text>
</comment>
<feature type="binding site" evidence="16">
    <location>
        <position position="241"/>
    </location>
    <ligand>
        <name>S-adenosyl-L-methionine</name>
        <dbReference type="ChEBI" id="CHEBI:59789"/>
        <label>2</label>
    </ligand>
</feature>
<keyword evidence="8 15" id="KW-0479">Metal-binding</keyword>
<dbReference type="UniPathway" id="UPA00251">
    <property type="reaction ID" value="UER00323"/>
</dbReference>
<keyword evidence="20" id="KW-1185">Reference proteome</keyword>
<feature type="binding site" evidence="16">
    <location>
        <begin position="65"/>
        <end position="67"/>
    </location>
    <ligand>
        <name>S-adenosyl-L-methionine</name>
        <dbReference type="ChEBI" id="CHEBI:59789"/>
        <label>2</label>
    </ligand>
</feature>
<comment type="caution">
    <text evidence="19">The sequence shown here is derived from an EMBL/GenBank/DDBJ whole genome shotgun (WGS) entry which is preliminary data.</text>
</comment>
<feature type="binding site" evidence="16">
    <location>
        <position position="207"/>
    </location>
    <ligand>
        <name>S-adenosyl-L-methionine</name>
        <dbReference type="ChEBI" id="CHEBI:59789"/>
        <label>2</label>
    </ligand>
</feature>
<dbReference type="Gene3D" id="3.80.30.20">
    <property type="entry name" value="tm_1862 like domain"/>
    <property type="match status" value="1"/>
</dbReference>
<dbReference type="InterPro" id="IPR010723">
    <property type="entry name" value="HemN_C"/>
</dbReference>
<evidence type="ECO:0000256" key="12">
    <source>
        <dbReference type="ARBA" id="ARBA00023244"/>
    </source>
</evidence>
<dbReference type="GO" id="GO:0005737">
    <property type="term" value="C:cytoplasm"/>
    <property type="evidence" value="ECO:0007669"/>
    <property type="project" value="UniProtKB-SubCell"/>
</dbReference>
<keyword evidence="6 15" id="KW-0963">Cytoplasm</keyword>
<dbReference type="GO" id="GO:0051989">
    <property type="term" value="F:coproporphyrinogen dehydrogenase activity"/>
    <property type="evidence" value="ECO:0007669"/>
    <property type="project" value="UniProtKB-EC"/>
</dbReference>
<dbReference type="SFLD" id="SFLDG01082">
    <property type="entry name" value="B12-binding_domain_containing"/>
    <property type="match status" value="1"/>
</dbReference>
<comment type="catalytic activity">
    <reaction evidence="14 15">
        <text>coproporphyrinogen III + 2 S-adenosyl-L-methionine = protoporphyrinogen IX + 2 5'-deoxyadenosine + 2 L-methionine + 2 CO2</text>
        <dbReference type="Rhea" id="RHEA:15425"/>
        <dbReference type="ChEBI" id="CHEBI:16526"/>
        <dbReference type="ChEBI" id="CHEBI:17319"/>
        <dbReference type="ChEBI" id="CHEBI:57307"/>
        <dbReference type="ChEBI" id="CHEBI:57309"/>
        <dbReference type="ChEBI" id="CHEBI:57844"/>
        <dbReference type="ChEBI" id="CHEBI:59789"/>
        <dbReference type="EC" id="1.3.98.3"/>
    </reaction>
</comment>
<feature type="binding site" evidence="16">
    <location>
        <position position="327"/>
    </location>
    <ligand>
        <name>S-adenosyl-L-methionine</name>
        <dbReference type="ChEBI" id="CHEBI:59789"/>
        <label>1</label>
    </ligand>
</feature>
<feature type="binding site" evidence="16">
    <location>
        <position position="170"/>
    </location>
    <ligand>
        <name>S-adenosyl-L-methionine</name>
        <dbReference type="ChEBI" id="CHEBI:59789"/>
        <label>2</label>
    </ligand>
</feature>
<dbReference type="InterPro" id="IPR023404">
    <property type="entry name" value="rSAM_horseshoe"/>
</dbReference>
<dbReference type="GO" id="GO:0004109">
    <property type="term" value="F:coproporphyrinogen oxidase activity"/>
    <property type="evidence" value="ECO:0007669"/>
    <property type="project" value="InterPro"/>
</dbReference>
<dbReference type="EMBL" id="RCWN01000001">
    <property type="protein sequence ID" value="RLQ89326.1"/>
    <property type="molecule type" value="Genomic_DNA"/>
</dbReference>
<dbReference type="GO" id="GO:0006782">
    <property type="term" value="P:protoporphyrinogen IX biosynthetic process"/>
    <property type="evidence" value="ECO:0007669"/>
    <property type="project" value="UniProtKB-UniPathway"/>
</dbReference>
<evidence type="ECO:0000256" key="9">
    <source>
        <dbReference type="ARBA" id="ARBA00023002"/>
    </source>
</evidence>
<feature type="domain" description="Radical SAM core" evidence="18">
    <location>
        <begin position="44"/>
        <end position="276"/>
    </location>
</feature>
<evidence type="ECO:0000256" key="6">
    <source>
        <dbReference type="ARBA" id="ARBA00022490"/>
    </source>
</evidence>
<dbReference type="EC" id="1.3.98.3" evidence="15"/>
<evidence type="ECO:0000256" key="13">
    <source>
        <dbReference type="ARBA" id="ARBA00024295"/>
    </source>
</evidence>
<dbReference type="Proteomes" id="UP000281094">
    <property type="component" value="Unassembled WGS sequence"/>
</dbReference>
<reference evidence="19 20" key="1">
    <citation type="submission" date="2018-10" db="EMBL/GenBank/DDBJ databases">
        <title>Notoacmeibacter sp. M2BS9Y-3-1, whole genome shotgun sequence.</title>
        <authorList>
            <person name="Tuo L."/>
        </authorList>
    </citation>
    <scope>NUCLEOTIDE SEQUENCE [LARGE SCALE GENOMIC DNA]</scope>
    <source>
        <strain evidence="19 20">M2BS9Y-3-1</strain>
    </source>
</reference>
<evidence type="ECO:0000256" key="7">
    <source>
        <dbReference type="ARBA" id="ARBA00022691"/>
    </source>
</evidence>
<dbReference type="InterPro" id="IPR007197">
    <property type="entry name" value="rSAM"/>
</dbReference>
<dbReference type="SFLD" id="SFLDG01065">
    <property type="entry name" value="anaerobic_coproporphyrinogen-I"/>
    <property type="match status" value="1"/>
</dbReference>
<keyword evidence="7 15" id="KW-0949">S-adenosyl-L-methionine</keyword>
<dbReference type="PIRSF" id="PIRSF000167">
    <property type="entry name" value="HemN"/>
    <property type="match status" value="1"/>
</dbReference>
<dbReference type="InterPro" id="IPR034505">
    <property type="entry name" value="Coproporphyrinogen-III_oxidase"/>
</dbReference>
<keyword evidence="9 15" id="KW-0560">Oxidoreductase</keyword>
<evidence type="ECO:0000259" key="18">
    <source>
        <dbReference type="PROSITE" id="PS51918"/>
    </source>
</evidence>
<dbReference type="Gene3D" id="1.10.10.920">
    <property type="match status" value="1"/>
</dbReference>
<dbReference type="GO" id="GO:0046872">
    <property type="term" value="F:metal ion binding"/>
    <property type="evidence" value="ECO:0007669"/>
    <property type="project" value="UniProtKB-KW"/>
</dbReference>
<dbReference type="CDD" id="cd01335">
    <property type="entry name" value="Radical_SAM"/>
    <property type="match status" value="1"/>
</dbReference>
<dbReference type="AlphaFoldDB" id="A0A3L7JF67"/>
<evidence type="ECO:0000256" key="11">
    <source>
        <dbReference type="ARBA" id="ARBA00023014"/>
    </source>
</evidence>
<evidence type="ECO:0000256" key="10">
    <source>
        <dbReference type="ARBA" id="ARBA00023004"/>
    </source>
</evidence>
<feature type="binding site" evidence="16">
    <location>
        <position position="182"/>
    </location>
    <ligand>
        <name>S-adenosyl-L-methionine</name>
        <dbReference type="ChEBI" id="CHEBI:59789"/>
        <label>2</label>
    </ligand>
</feature>
<protein>
    <recommendedName>
        <fullName evidence="15">Coproporphyrinogen-III oxidase</fullName>
        <ecNumber evidence="15">1.3.98.3</ecNumber>
    </recommendedName>
</protein>
<feature type="binding site" evidence="17">
    <location>
        <position position="63"/>
    </location>
    <ligand>
        <name>[4Fe-4S] cluster</name>
        <dbReference type="ChEBI" id="CHEBI:49883"/>
        <note>4Fe-4S-S-AdoMet</note>
    </ligand>
</feature>
<dbReference type="SMART" id="SM00729">
    <property type="entry name" value="Elp3"/>
    <property type="match status" value="1"/>
</dbReference>
<comment type="function">
    <text evidence="13">Involved in the heme biosynthesis. Catalyzes the anaerobic oxidative decarboxylation of propionate groups of rings A and B of coproporphyrinogen III to yield the vinyl groups in protoporphyrinogen IX.</text>
</comment>
<dbReference type="Pfam" id="PF06969">
    <property type="entry name" value="HemN_C"/>
    <property type="match status" value="1"/>
</dbReference>
<comment type="subunit">
    <text evidence="4">Monomer.</text>
</comment>
<evidence type="ECO:0000256" key="5">
    <source>
        <dbReference type="ARBA" id="ARBA00022485"/>
    </source>
</evidence>
<evidence type="ECO:0000256" key="17">
    <source>
        <dbReference type="PIRSR" id="PIRSR000167-2"/>
    </source>
</evidence>
<keyword evidence="5 15" id="KW-0004">4Fe-4S</keyword>
<evidence type="ECO:0000313" key="20">
    <source>
        <dbReference type="Proteomes" id="UP000281094"/>
    </source>
</evidence>
<evidence type="ECO:0000256" key="1">
    <source>
        <dbReference type="ARBA" id="ARBA00004496"/>
    </source>
</evidence>
<dbReference type="SFLD" id="SFLDS00029">
    <property type="entry name" value="Radical_SAM"/>
    <property type="match status" value="1"/>
</dbReference>
<comment type="cofactor">
    <cofactor evidence="15 17">
        <name>[4Fe-4S] cluster</name>
        <dbReference type="ChEBI" id="CHEBI:49883"/>
    </cofactor>
    <text evidence="15 17">Binds 1 [4Fe-4S] cluster. The cluster is coordinated with 3 cysteines and an exchangeable S-adenosyl-L-methionine.</text>
</comment>
<keyword evidence="10 15" id="KW-0408">Iron</keyword>
<evidence type="ECO:0000256" key="4">
    <source>
        <dbReference type="ARBA" id="ARBA00011245"/>
    </source>
</evidence>
<comment type="similarity">
    <text evidence="3 15">Belongs to the anaerobic coproporphyrinogen-III oxidase family.</text>
</comment>
<evidence type="ECO:0000256" key="15">
    <source>
        <dbReference type="PIRNR" id="PIRNR000167"/>
    </source>
</evidence>
<dbReference type="GO" id="GO:0051539">
    <property type="term" value="F:4 iron, 4 sulfur cluster binding"/>
    <property type="evidence" value="ECO:0007669"/>
    <property type="project" value="UniProtKB-KW"/>
</dbReference>
<gene>
    <name evidence="19" type="primary">hemN</name>
    <name evidence="19" type="ORF">D8780_01905</name>
</gene>
<evidence type="ECO:0000256" key="16">
    <source>
        <dbReference type="PIRSR" id="PIRSR000167-1"/>
    </source>
</evidence>
<feature type="binding site" evidence="17">
    <location>
        <position position="59"/>
    </location>
    <ligand>
        <name>[4Fe-4S] cluster</name>
        <dbReference type="ChEBI" id="CHEBI:49883"/>
        <note>4Fe-4S-S-AdoMet</note>
    </ligand>
</feature>
<comment type="subcellular location">
    <subcellularLocation>
        <location evidence="1 15">Cytoplasm</location>
    </subcellularLocation>
</comment>